<dbReference type="NCBIfam" id="TIGR02241">
    <property type="entry name" value="conserved hypothetical phage tail region protein"/>
    <property type="match status" value="1"/>
</dbReference>
<comment type="caution">
    <text evidence="1">The sequence shown here is derived from an EMBL/GenBank/DDBJ whole genome shotgun (WGS) entry which is preliminary data.</text>
</comment>
<evidence type="ECO:0000313" key="1">
    <source>
        <dbReference type="EMBL" id="SDJ22251.1"/>
    </source>
</evidence>
<dbReference type="RefSeq" id="WP_091789274.1">
    <property type="nucleotide sequence ID" value="NZ_FNDI01000038.1"/>
</dbReference>
<dbReference type="GO" id="GO:0005198">
    <property type="term" value="F:structural molecule activity"/>
    <property type="evidence" value="ECO:0007669"/>
    <property type="project" value="InterPro"/>
</dbReference>
<keyword evidence="2" id="KW-1185">Reference proteome</keyword>
<protein>
    <submittedName>
        <fullName evidence="1">Conserved hypothetical phage tail region protein</fullName>
    </submittedName>
</protein>
<sequence>MARQDPLRGFRYIVEIDGLASGAFLRVKGIAREVRHESYREGGVNEYEHKLVTQVTYSSVVFERGLALDDLWKWALATADGDVTRRTVRVRLQDEAGVRAWAWQIEHAIPVKWSSSDLDANASQVVMETLELAHHGLRQAT</sequence>
<dbReference type="Proteomes" id="UP000198900">
    <property type="component" value="Unassembled WGS sequence"/>
</dbReference>
<dbReference type="InterPro" id="IPR011747">
    <property type="entry name" value="CHP02241"/>
</dbReference>
<proteinExistence type="predicted"/>
<gene>
    <name evidence="1" type="ORF">SAMN04487926_13814</name>
</gene>
<evidence type="ECO:0000313" key="2">
    <source>
        <dbReference type="Proteomes" id="UP000198900"/>
    </source>
</evidence>
<dbReference type="Pfam" id="PF06841">
    <property type="entry name" value="Phage_T4_gp19"/>
    <property type="match status" value="1"/>
</dbReference>
<dbReference type="PANTHER" id="PTHR38009:SF1">
    <property type="entry name" value="CONSERVED HYPOTHETICAL PHAGE TAIL PROTEIN"/>
    <property type="match status" value="1"/>
</dbReference>
<dbReference type="EMBL" id="FNDI01000038">
    <property type="protein sequence ID" value="SDJ22251.1"/>
    <property type="molecule type" value="Genomic_DNA"/>
</dbReference>
<reference evidence="1" key="1">
    <citation type="submission" date="2016-10" db="EMBL/GenBank/DDBJ databases">
        <authorList>
            <person name="Varghese N."/>
            <person name="Submissions S."/>
        </authorList>
    </citation>
    <scope>NUCLEOTIDE SEQUENCE [LARGE SCALE GENOMIC DNA]</scope>
    <source>
        <strain evidence="1">YR281</strain>
    </source>
</reference>
<dbReference type="InterPro" id="IPR010667">
    <property type="entry name" value="Phage_T4_Gp19"/>
</dbReference>
<accession>A0A7Z7FNL9</accession>
<organism evidence="1 2">
    <name type="scientific">Paraburkholderia steynii</name>
    <dbReference type="NCBI Taxonomy" id="1245441"/>
    <lineage>
        <taxon>Bacteria</taxon>
        <taxon>Pseudomonadati</taxon>
        <taxon>Pseudomonadota</taxon>
        <taxon>Betaproteobacteria</taxon>
        <taxon>Burkholderiales</taxon>
        <taxon>Burkholderiaceae</taxon>
        <taxon>Paraburkholderia</taxon>
    </lineage>
</organism>
<dbReference type="PANTHER" id="PTHR38009">
    <property type="entry name" value="CONSERVED HYPOTHETICAL PHAGE TAIL PROTEIN"/>
    <property type="match status" value="1"/>
</dbReference>
<dbReference type="AlphaFoldDB" id="A0A7Z7FNL9"/>
<name>A0A7Z7FNL9_9BURK</name>